<feature type="domain" description="Histidine kinase" evidence="12">
    <location>
        <begin position="276"/>
        <end position="489"/>
    </location>
</feature>
<dbReference type="GO" id="GO:0005886">
    <property type="term" value="C:plasma membrane"/>
    <property type="evidence" value="ECO:0007669"/>
    <property type="project" value="UniProtKB-ARBA"/>
</dbReference>
<keyword evidence="7 14" id="KW-0418">Kinase</keyword>
<proteinExistence type="predicted"/>
<dbReference type="InterPro" id="IPR004358">
    <property type="entry name" value="Sig_transdc_His_kin-like_C"/>
</dbReference>
<dbReference type="PRINTS" id="PR00344">
    <property type="entry name" value="BCTRLSENSOR"/>
</dbReference>
<dbReference type="AlphaFoldDB" id="A0A369WM30"/>
<dbReference type="SMART" id="SM00387">
    <property type="entry name" value="HATPase_c"/>
    <property type="match status" value="1"/>
</dbReference>
<evidence type="ECO:0000256" key="1">
    <source>
        <dbReference type="ARBA" id="ARBA00000085"/>
    </source>
</evidence>
<evidence type="ECO:0000256" key="11">
    <source>
        <dbReference type="SAM" id="Phobius"/>
    </source>
</evidence>
<feature type="transmembrane region" description="Helical" evidence="11">
    <location>
        <begin position="48"/>
        <end position="67"/>
    </location>
</feature>
<keyword evidence="9" id="KW-0902">Two-component regulatory system</keyword>
<protein>
    <recommendedName>
        <fullName evidence="3">histidine kinase</fullName>
        <ecNumber evidence="3">2.7.13.3</ecNumber>
    </recommendedName>
</protein>
<feature type="transmembrane region" description="Helical" evidence="11">
    <location>
        <begin position="194"/>
        <end position="213"/>
    </location>
</feature>
<evidence type="ECO:0000256" key="10">
    <source>
        <dbReference type="ARBA" id="ARBA00023136"/>
    </source>
</evidence>
<name>A0A369WM30_9GAMM</name>
<accession>A0A369WM30</accession>
<dbReference type="SMART" id="SM00388">
    <property type="entry name" value="HisKA"/>
    <property type="match status" value="1"/>
</dbReference>
<dbReference type="PROSITE" id="PS50885">
    <property type="entry name" value="HAMP"/>
    <property type="match status" value="1"/>
</dbReference>
<dbReference type="Gene3D" id="3.30.565.10">
    <property type="entry name" value="Histidine kinase-like ATPase, C-terminal domain"/>
    <property type="match status" value="1"/>
</dbReference>
<evidence type="ECO:0000256" key="9">
    <source>
        <dbReference type="ARBA" id="ARBA00023012"/>
    </source>
</evidence>
<evidence type="ECO:0000313" key="14">
    <source>
        <dbReference type="EMBL" id="RDE22772.1"/>
    </source>
</evidence>
<evidence type="ECO:0000313" key="15">
    <source>
        <dbReference type="Proteomes" id="UP000253769"/>
    </source>
</evidence>
<feature type="domain" description="HAMP" evidence="13">
    <location>
        <begin position="215"/>
        <end position="268"/>
    </location>
</feature>
<keyword evidence="8 11" id="KW-1133">Transmembrane helix</keyword>
<dbReference type="Gene3D" id="1.10.287.130">
    <property type="match status" value="1"/>
</dbReference>
<dbReference type="Pfam" id="PF02518">
    <property type="entry name" value="HATPase_c"/>
    <property type="match status" value="1"/>
</dbReference>
<organism evidence="14 15">
    <name type="scientific">Motiliproteus coralliicola</name>
    <dbReference type="NCBI Taxonomy" id="2283196"/>
    <lineage>
        <taxon>Bacteria</taxon>
        <taxon>Pseudomonadati</taxon>
        <taxon>Pseudomonadota</taxon>
        <taxon>Gammaproteobacteria</taxon>
        <taxon>Oceanospirillales</taxon>
        <taxon>Oceanospirillaceae</taxon>
        <taxon>Motiliproteus</taxon>
    </lineage>
</organism>
<evidence type="ECO:0000256" key="6">
    <source>
        <dbReference type="ARBA" id="ARBA00022692"/>
    </source>
</evidence>
<dbReference type="CDD" id="cd00075">
    <property type="entry name" value="HATPase"/>
    <property type="match status" value="1"/>
</dbReference>
<dbReference type="InterPro" id="IPR003661">
    <property type="entry name" value="HisK_dim/P_dom"/>
</dbReference>
<dbReference type="InterPro" id="IPR036890">
    <property type="entry name" value="HATPase_C_sf"/>
</dbReference>
<comment type="subcellular location">
    <subcellularLocation>
        <location evidence="2">Membrane</location>
    </subcellularLocation>
</comment>
<dbReference type="SUPFAM" id="SSF47384">
    <property type="entry name" value="Homodimeric domain of signal transducing histidine kinase"/>
    <property type="match status" value="1"/>
</dbReference>
<dbReference type="Proteomes" id="UP000253769">
    <property type="component" value="Unassembled WGS sequence"/>
</dbReference>
<dbReference type="SUPFAM" id="SSF55874">
    <property type="entry name" value="ATPase domain of HSP90 chaperone/DNA topoisomerase II/histidine kinase"/>
    <property type="match status" value="1"/>
</dbReference>
<dbReference type="InterPro" id="IPR050428">
    <property type="entry name" value="TCS_sensor_his_kinase"/>
</dbReference>
<comment type="caution">
    <text evidence="14">The sequence shown here is derived from an EMBL/GenBank/DDBJ whole genome shotgun (WGS) entry which is preliminary data.</text>
</comment>
<dbReference type="EC" id="2.7.13.3" evidence="3"/>
<dbReference type="InterPro" id="IPR005467">
    <property type="entry name" value="His_kinase_dom"/>
</dbReference>
<dbReference type="Pfam" id="PF00512">
    <property type="entry name" value="HisKA"/>
    <property type="match status" value="1"/>
</dbReference>
<dbReference type="Gene3D" id="6.10.340.10">
    <property type="match status" value="1"/>
</dbReference>
<dbReference type="InterPro" id="IPR036097">
    <property type="entry name" value="HisK_dim/P_sf"/>
</dbReference>
<evidence type="ECO:0000256" key="7">
    <source>
        <dbReference type="ARBA" id="ARBA00022777"/>
    </source>
</evidence>
<dbReference type="Pfam" id="PF00672">
    <property type="entry name" value="HAMP"/>
    <property type="match status" value="1"/>
</dbReference>
<dbReference type="OrthoDB" id="9809766at2"/>
<evidence type="ECO:0000256" key="2">
    <source>
        <dbReference type="ARBA" id="ARBA00004370"/>
    </source>
</evidence>
<evidence type="ECO:0000256" key="5">
    <source>
        <dbReference type="ARBA" id="ARBA00022679"/>
    </source>
</evidence>
<gene>
    <name evidence="14" type="ORF">DV711_09355</name>
</gene>
<reference evidence="14 15" key="1">
    <citation type="submission" date="2018-07" db="EMBL/GenBank/DDBJ databases">
        <title>Motiliproteus coralliicola sp. nov., a bacterium isolated from Coral.</title>
        <authorList>
            <person name="Wang G."/>
        </authorList>
    </citation>
    <scope>NUCLEOTIDE SEQUENCE [LARGE SCALE GENOMIC DNA]</scope>
    <source>
        <strain evidence="14 15">C34</strain>
    </source>
</reference>
<comment type="catalytic activity">
    <reaction evidence="1">
        <text>ATP + protein L-histidine = ADP + protein N-phospho-L-histidine.</text>
        <dbReference type="EC" id="2.7.13.3"/>
    </reaction>
</comment>
<dbReference type="InterPro" id="IPR003594">
    <property type="entry name" value="HATPase_dom"/>
</dbReference>
<keyword evidence="5" id="KW-0808">Transferase</keyword>
<evidence type="ECO:0000259" key="12">
    <source>
        <dbReference type="PROSITE" id="PS50109"/>
    </source>
</evidence>
<keyword evidence="6 11" id="KW-0812">Transmembrane</keyword>
<dbReference type="SMART" id="SM00304">
    <property type="entry name" value="HAMP"/>
    <property type="match status" value="1"/>
</dbReference>
<keyword evidence="4" id="KW-0597">Phosphoprotein</keyword>
<dbReference type="PANTHER" id="PTHR45436">
    <property type="entry name" value="SENSOR HISTIDINE KINASE YKOH"/>
    <property type="match status" value="1"/>
</dbReference>
<dbReference type="PANTHER" id="PTHR45436:SF8">
    <property type="entry name" value="HISTIDINE KINASE"/>
    <property type="match status" value="1"/>
</dbReference>
<evidence type="ECO:0000256" key="8">
    <source>
        <dbReference type="ARBA" id="ARBA00022989"/>
    </source>
</evidence>
<dbReference type="SUPFAM" id="SSF158472">
    <property type="entry name" value="HAMP domain-like"/>
    <property type="match status" value="1"/>
</dbReference>
<evidence type="ECO:0000256" key="4">
    <source>
        <dbReference type="ARBA" id="ARBA00022553"/>
    </source>
</evidence>
<keyword evidence="15" id="KW-1185">Reference proteome</keyword>
<evidence type="ECO:0000256" key="3">
    <source>
        <dbReference type="ARBA" id="ARBA00012438"/>
    </source>
</evidence>
<dbReference type="CDD" id="cd00082">
    <property type="entry name" value="HisKA"/>
    <property type="match status" value="1"/>
</dbReference>
<dbReference type="FunFam" id="3.30.565.10:FF:000006">
    <property type="entry name" value="Sensor histidine kinase WalK"/>
    <property type="match status" value="1"/>
</dbReference>
<dbReference type="InterPro" id="IPR003660">
    <property type="entry name" value="HAMP_dom"/>
</dbReference>
<keyword evidence="10 11" id="KW-0472">Membrane</keyword>
<sequence>MCWSAGCGPRLIRISTSSCCIPCVGWAMSSSLLKRLHRNTALDLTLKFTLLFFLSALVLFVTVDALISKAQQQKDQQLINSFLESYQRLEQSAGLHKFEVVVERDSPYFQRTAMWLELTDAAGTVLLRVQPQQWPTQQSPALQALQDGDWLEARLPESEIDLMVGQISLSDGLRLRIGKSTASRTQALTETRTIMLLVMLPLFVFGLLLTYYMNWRALRQVNDLIETVRSLSTSDLEARVQVRNPRSELGELAQLFNAMLSQIERLIVGMQHSLDAVAHDLRTPLARMRLSIEAAVAQSDEVLLREALLDCAEESARIENMLKTLMDISEAQSGILKLHVEPVDLSELISDCVELYRYTAEDRDIRLQLQSNDALTLQADKVRLHQVFGNLIDNAIKYSQPGGVVNIRWEDGGSQAMIEIADRGIGIDPAEQERVFDRLYRGDSSRSEPGMGLGLSLVRAIVEAHRGSIQMNSALGKGCTLTVILPKGA</sequence>
<dbReference type="GO" id="GO:0000155">
    <property type="term" value="F:phosphorelay sensor kinase activity"/>
    <property type="evidence" value="ECO:0007669"/>
    <property type="project" value="InterPro"/>
</dbReference>
<dbReference type="PROSITE" id="PS50109">
    <property type="entry name" value="HIS_KIN"/>
    <property type="match status" value="1"/>
</dbReference>
<evidence type="ECO:0000259" key="13">
    <source>
        <dbReference type="PROSITE" id="PS50885"/>
    </source>
</evidence>
<feature type="transmembrane region" description="Helical" evidence="11">
    <location>
        <begin position="12"/>
        <end position="28"/>
    </location>
</feature>
<dbReference type="EMBL" id="QQOH01000002">
    <property type="protein sequence ID" value="RDE22772.1"/>
    <property type="molecule type" value="Genomic_DNA"/>
</dbReference>
<dbReference type="CDD" id="cd06225">
    <property type="entry name" value="HAMP"/>
    <property type="match status" value="1"/>
</dbReference>